<evidence type="ECO:0000256" key="3">
    <source>
        <dbReference type="ARBA" id="ARBA00022723"/>
    </source>
</evidence>
<proteinExistence type="inferred from homology"/>
<dbReference type="InterPro" id="IPR016192">
    <property type="entry name" value="APOBEC/CMP_deaminase_Zn-bd"/>
</dbReference>
<evidence type="ECO:0000256" key="4">
    <source>
        <dbReference type="ARBA" id="ARBA00022727"/>
    </source>
</evidence>
<dbReference type="InterPro" id="IPR027417">
    <property type="entry name" value="P-loop_NTPase"/>
</dbReference>
<keyword evidence="12" id="KW-1185">Reference proteome</keyword>
<dbReference type="PANTHER" id="PTHR11086">
    <property type="entry name" value="DEOXYCYTIDYLATE DEAMINASE-RELATED"/>
    <property type="match status" value="1"/>
</dbReference>
<evidence type="ECO:0000313" key="11">
    <source>
        <dbReference type="EMBL" id="ORX45761.1"/>
    </source>
</evidence>
<evidence type="ECO:0000256" key="2">
    <source>
        <dbReference type="ARBA" id="ARBA00006576"/>
    </source>
</evidence>
<dbReference type="InterPro" id="IPR016193">
    <property type="entry name" value="Cytidine_deaminase-like"/>
</dbReference>
<keyword evidence="6" id="KW-0862">Zinc</keyword>
<accession>A0A1Y1V2K6</accession>
<evidence type="ECO:0000256" key="9">
    <source>
        <dbReference type="ARBA" id="ARBA00071582"/>
    </source>
</evidence>
<evidence type="ECO:0000259" key="10">
    <source>
        <dbReference type="PROSITE" id="PS51747"/>
    </source>
</evidence>
<evidence type="ECO:0000256" key="8">
    <source>
        <dbReference type="ARBA" id="ARBA00041763"/>
    </source>
</evidence>
<reference evidence="11 12" key="1">
    <citation type="submission" date="2016-08" db="EMBL/GenBank/DDBJ databases">
        <title>Genomes of anaerobic fungi encode conserved fungal cellulosomes for biomass hydrolysis.</title>
        <authorList>
            <consortium name="DOE Joint Genome Institute"/>
            <person name="Haitjema C.H."/>
            <person name="Gilmore S.P."/>
            <person name="Henske J.K."/>
            <person name="Solomon K.V."/>
            <person name="De Groot R."/>
            <person name="Kuo A."/>
            <person name="Mondo S.J."/>
            <person name="Salamov A.A."/>
            <person name="Labutti K."/>
            <person name="Zhao Z."/>
            <person name="Chiniquy J."/>
            <person name="Barry K."/>
            <person name="Brewer H.M."/>
            <person name="Purvine S.O."/>
            <person name="Wright A.T."/>
            <person name="Boxma B."/>
            <person name="Van Alen T."/>
            <person name="Hackstein J.H."/>
            <person name="Baker S.E."/>
            <person name="Grigoriev I.V."/>
            <person name="O'Malley M.A."/>
        </authorList>
    </citation>
    <scope>NUCLEOTIDE SEQUENCE [LARGE SCALE GENOMIC DNA]</scope>
    <source>
        <strain evidence="12">finn</strain>
    </source>
</reference>
<gene>
    <name evidence="11" type="ORF">BCR36DRAFT_357858</name>
</gene>
<dbReference type="OrthoDB" id="6710946at2759"/>
<dbReference type="Pfam" id="PF00383">
    <property type="entry name" value="dCMP_cyt_deam_1"/>
    <property type="match status" value="1"/>
</dbReference>
<dbReference type="SUPFAM" id="SSF52540">
    <property type="entry name" value="P-loop containing nucleoside triphosphate hydrolases"/>
    <property type="match status" value="1"/>
</dbReference>
<dbReference type="InterPro" id="IPR035105">
    <property type="entry name" value="Deoxycytidylate_deaminase_dom"/>
</dbReference>
<dbReference type="PANTHER" id="PTHR11086:SF18">
    <property type="entry name" value="DEOXYCYTIDYLATE DEAMINASE"/>
    <property type="match status" value="1"/>
</dbReference>
<dbReference type="PROSITE" id="PS51747">
    <property type="entry name" value="CYT_DCMP_DEAMINASES_2"/>
    <property type="match status" value="1"/>
</dbReference>
<dbReference type="Gene3D" id="3.40.50.300">
    <property type="entry name" value="P-loop containing nucleotide triphosphate hydrolases"/>
    <property type="match status" value="1"/>
</dbReference>
<sequence length="348" mass="40269">MFFAIIGPISAGKRTIANYLVENHQFKEIYLQHNNVDNELVNFTSNNINDYGKKNLIEKEILKNDNLIVFDDTQKLLDFVTSNWNKNYVLYSECISSDLLLLRKRPTFLLISVNAPVTQRYQRYKESFNNNSNNDSKNILSFEEFCKLDDIQMFDRGLNSLMNKSDLKIENVCKSINEFYSLLEEKDLTRFERLRPSWDTYFMTLSFLSARRSNCMKRKVGCILTKNHYIISTGYNGTPRNIANCYEGGCPRCNSNASMGTQLDLCLCLHAEENALLEAGRGKANGATLYCNTCPCIGCTIKIIQSGIIEVVYALEYRHDEYIKELFKQAGVKIRKYNNVDYNYLFNF</sequence>
<dbReference type="InterPro" id="IPR002125">
    <property type="entry name" value="CMP_dCMP_dom"/>
</dbReference>
<dbReference type="GO" id="GO:0008270">
    <property type="term" value="F:zinc ion binding"/>
    <property type="evidence" value="ECO:0007669"/>
    <property type="project" value="InterPro"/>
</dbReference>
<dbReference type="InterPro" id="IPR015517">
    <property type="entry name" value="dCMP_deaminase-rel"/>
</dbReference>
<dbReference type="FunFam" id="3.40.140.10:FF:000035">
    <property type="entry name" value="dCMP deaminase"/>
    <property type="match status" value="1"/>
</dbReference>
<dbReference type="Gene3D" id="3.40.140.10">
    <property type="entry name" value="Cytidine Deaminase, domain 2"/>
    <property type="match status" value="1"/>
</dbReference>
<dbReference type="AlphaFoldDB" id="A0A1Y1V2K6"/>
<evidence type="ECO:0000256" key="6">
    <source>
        <dbReference type="ARBA" id="ARBA00022833"/>
    </source>
</evidence>
<dbReference type="GO" id="GO:0006226">
    <property type="term" value="P:dUMP biosynthetic process"/>
    <property type="evidence" value="ECO:0007669"/>
    <property type="project" value="EnsemblFungi"/>
</dbReference>
<dbReference type="GO" id="GO:0004132">
    <property type="term" value="F:dCMP deaminase activity"/>
    <property type="evidence" value="ECO:0007669"/>
    <property type="project" value="UniProtKB-EC"/>
</dbReference>
<dbReference type="EC" id="3.5.4.12" evidence="7"/>
<dbReference type="PROSITE" id="PS00903">
    <property type="entry name" value="CYT_DCMP_DEAMINASES_1"/>
    <property type="match status" value="1"/>
</dbReference>
<evidence type="ECO:0000256" key="1">
    <source>
        <dbReference type="ARBA" id="ARBA00001947"/>
    </source>
</evidence>
<protein>
    <recommendedName>
        <fullName evidence="9">Deoxycytidylate deaminase</fullName>
        <ecNumber evidence="7">3.5.4.12</ecNumber>
    </recommendedName>
    <alternativeName>
        <fullName evidence="8">dCMP deaminase</fullName>
    </alternativeName>
</protein>
<dbReference type="CDD" id="cd01286">
    <property type="entry name" value="deoxycytidylate_deaminase"/>
    <property type="match status" value="1"/>
</dbReference>
<dbReference type="Proteomes" id="UP000193719">
    <property type="component" value="Unassembled WGS sequence"/>
</dbReference>
<feature type="domain" description="CMP/dCMP-type deaminase" evidence="10">
    <location>
        <begin position="197"/>
        <end position="330"/>
    </location>
</feature>
<evidence type="ECO:0000256" key="5">
    <source>
        <dbReference type="ARBA" id="ARBA00022801"/>
    </source>
</evidence>
<comment type="caution">
    <text evidence="11">The sequence shown here is derived from an EMBL/GenBank/DDBJ whole genome shotgun (WGS) entry which is preliminary data.</text>
</comment>
<dbReference type="GO" id="GO:0005737">
    <property type="term" value="C:cytoplasm"/>
    <property type="evidence" value="ECO:0007669"/>
    <property type="project" value="TreeGrafter"/>
</dbReference>
<reference evidence="11 12" key="2">
    <citation type="submission" date="2016-08" db="EMBL/GenBank/DDBJ databases">
        <title>Pervasive Adenine N6-methylation of Active Genes in Fungi.</title>
        <authorList>
            <consortium name="DOE Joint Genome Institute"/>
            <person name="Mondo S.J."/>
            <person name="Dannebaum R.O."/>
            <person name="Kuo R.C."/>
            <person name="Labutti K."/>
            <person name="Haridas S."/>
            <person name="Kuo A."/>
            <person name="Salamov A."/>
            <person name="Ahrendt S.R."/>
            <person name="Lipzen A."/>
            <person name="Sullivan W."/>
            <person name="Andreopoulos W.B."/>
            <person name="Clum A."/>
            <person name="Lindquist E."/>
            <person name="Daum C."/>
            <person name="Ramamoorthy G.K."/>
            <person name="Gryganskyi A."/>
            <person name="Culley D."/>
            <person name="Magnuson J.K."/>
            <person name="James T.Y."/>
            <person name="O'Malley M.A."/>
            <person name="Stajich J.E."/>
            <person name="Spatafora J.W."/>
            <person name="Visel A."/>
            <person name="Grigoriev I.V."/>
        </authorList>
    </citation>
    <scope>NUCLEOTIDE SEQUENCE [LARGE SCALE GENOMIC DNA]</scope>
    <source>
        <strain evidence="12">finn</strain>
    </source>
</reference>
<keyword evidence="4" id="KW-0545">Nucleotide biosynthesis</keyword>
<dbReference type="SUPFAM" id="SSF53927">
    <property type="entry name" value="Cytidine deaminase-like"/>
    <property type="match status" value="1"/>
</dbReference>
<evidence type="ECO:0000313" key="12">
    <source>
        <dbReference type="Proteomes" id="UP000193719"/>
    </source>
</evidence>
<dbReference type="GO" id="GO:0006231">
    <property type="term" value="P:dTMP biosynthetic process"/>
    <property type="evidence" value="ECO:0007669"/>
    <property type="project" value="EnsemblFungi"/>
</dbReference>
<comment type="cofactor">
    <cofactor evidence="1">
        <name>Zn(2+)</name>
        <dbReference type="ChEBI" id="CHEBI:29105"/>
    </cofactor>
</comment>
<keyword evidence="3" id="KW-0479">Metal-binding</keyword>
<evidence type="ECO:0000256" key="7">
    <source>
        <dbReference type="ARBA" id="ARBA00038938"/>
    </source>
</evidence>
<comment type="similarity">
    <text evidence="2">Belongs to the cytidine and deoxycytidylate deaminase family.</text>
</comment>
<dbReference type="STRING" id="1754191.A0A1Y1V2K6"/>
<dbReference type="EMBL" id="MCFH01000038">
    <property type="protein sequence ID" value="ORX45761.1"/>
    <property type="molecule type" value="Genomic_DNA"/>
</dbReference>
<keyword evidence="5" id="KW-0378">Hydrolase</keyword>
<organism evidence="11 12">
    <name type="scientific">Piromyces finnis</name>
    <dbReference type="NCBI Taxonomy" id="1754191"/>
    <lineage>
        <taxon>Eukaryota</taxon>
        <taxon>Fungi</taxon>
        <taxon>Fungi incertae sedis</taxon>
        <taxon>Chytridiomycota</taxon>
        <taxon>Chytridiomycota incertae sedis</taxon>
        <taxon>Neocallimastigomycetes</taxon>
        <taxon>Neocallimastigales</taxon>
        <taxon>Neocallimastigaceae</taxon>
        <taxon>Piromyces</taxon>
    </lineage>
</organism>
<name>A0A1Y1V2K6_9FUNG</name>